<dbReference type="RefSeq" id="WP_281752387.1">
    <property type="nucleotide sequence ID" value="NZ_BRVP01000004.1"/>
</dbReference>
<dbReference type="Proteomes" id="UP001143545">
    <property type="component" value="Unassembled WGS sequence"/>
</dbReference>
<dbReference type="GO" id="GO:0016787">
    <property type="term" value="F:hydrolase activity"/>
    <property type="evidence" value="ECO:0007669"/>
    <property type="project" value="UniProtKB-KW"/>
</dbReference>
<evidence type="ECO:0000259" key="1">
    <source>
        <dbReference type="Pfam" id="PF00561"/>
    </source>
</evidence>
<name>A0A9W6B3A9_9FLAO</name>
<organism evidence="2 3">
    <name type="scientific">Neptunitalea chrysea</name>
    <dbReference type="NCBI Taxonomy" id="1647581"/>
    <lineage>
        <taxon>Bacteria</taxon>
        <taxon>Pseudomonadati</taxon>
        <taxon>Bacteroidota</taxon>
        <taxon>Flavobacteriia</taxon>
        <taxon>Flavobacteriales</taxon>
        <taxon>Flavobacteriaceae</taxon>
        <taxon>Neptunitalea</taxon>
    </lineage>
</organism>
<keyword evidence="2" id="KW-0378">Hydrolase</keyword>
<evidence type="ECO:0000313" key="2">
    <source>
        <dbReference type="EMBL" id="GLB51639.1"/>
    </source>
</evidence>
<dbReference type="PANTHER" id="PTHR43433:SF5">
    <property type="entry name" value="AB HYDROLASE-1 DOMAIN-CONTAINING PROTEIN"/>
    <property type="match status" value="1"/>
</dbReference>
<protein>
    <submittedName>
        <fullName evidence="2">Alpha/beta hydrolase</fullName>
    </submittedName>
</protein>
<proteinExistence type="predicted"/>
<feature type="domain" description="AB hydrolase-1" evidence="1">
    <location>
        <begin position="86"/>
        <end position="180"/>
    </location>
</feature>
<dbReference type="InterPro" id="IPR029058">
    <property type="entry name" value="AB_hydrolase_fold"/>
</dbReference>
<dbReference type="InterPro" id="IPR000073">
    <property type="entry name" value="AB_hydrolase_1"/>
</dbReference>
<comment type="caution">
    <text evidence="2">The sequence shown here is derived from an EMBL/GenBank/DDBJ whole genome shotgun (WGS) entry which is preliminary data.</text>
</comment>
<dbReference type="EMBL" id="BRVP01000004">
    <property type="protein sequence ID" value="GLB51639.1"/>
    <property type="molecule type" value="Genomic_DNA"/>
</dbReference>
<accession>A0A9W6B3A9</accession>
<evidence type="ECO:0000313" key="3">
    <source>
        <dbReference type="Proteomes" id="UP001143545"/>
    </source>
</evidence>
<reference evidence="2" key="1">
    <citation type="submission" date="2022-07" db="EMBL/GenBank/DDBJ databases">
        <title>Taxonomy of Novel Oxalotrophic and Methylotrophic Bacteria.</title>
        <authorList>
            <person name="Sahin N."/>
            <person name="Tani A."/>
        </authorList>
    </citation>
    <scope>NUCLEOTIDE SEQUENCE</scope>
    <source>
        <strain evidence="2">AM327</strain>
    </source>
</reference>
<dbReference type="Gene3D" id="3.40.50.1820">
    <property type="entry name" value="alpha/beta hydrolase"/>
    <property type="match status" value="1"/>
</dbReference>
<dbReference type="InterPro" id="IPR050471">
    <property type="entry name" value="AB_hydrolase"/>
</dbReference>
<dbReference type="SUPFAM" id="SSF53474">
    <property type="entry name" value="alpha/beta-Hydrolases"/>
    <property type="match status" value="1"/>
</dbReference>
<dbReference type="Pfam" id="PF00561">
    <property type="entry name" value="Abhydrolase_1"/>
    <property type="match status" value="1"/>
</dbReference>
<keyword evidence="3" id="KW-1185">Reference proteome</keyword>
<sequence>MTQENKAQKQSIQIPSQFIYLGKALQFVSIKLAAFYAGNLFMTPIKYKLPKREHHMDANSIQTTIEIPSLEKKITLYTYGDSNKKILLSHGWCGRGTQLYKIADALLKEGYSTVSFDAPAHGKSPGKQTNMKEFIEVILELEKQLGPFEAAIGHSLGGMALLNAYKQPKSIKKIITIGSGNVIDDIIKDFIKQMQMKPVVGKLMKKRIETKINETMNDFSSYIAAKEISIPVLVIHDENDVDVPVTAAYQIEEHLTNGTLYITKELGHRKILGDNKVIEKIVSYIKN</sequence>
<dbReference type="AlphaFoldDB" id="A0A9W6B3A9"/>
<dbReference type="PANTHER" id="PTHR43433">
    <property type="entry name" value="HYDROLASE, ALPHA/BETA FOLD FAMILY PROTEIN"/>
    <property type="match status" value="1"/>
</dbReference>
<gene>
    <name evidence="2" type="ORF">NBRC110019_06780</name>
</gene>